<evidence type="ECO:0008006" key="5">
    <source>
        <dbReference type="Google" id="ProtNLM"/>
    </source>
</evidence>
<reference evidence="3 4" key="1">
    <citation type="submission" date="2015-02" db="EMBL/GenBank/DDBJ databases">
        <title>Draft genome sequence of Kitasatospora griseola MF730-N6, a bafilomycin, terpentecin and satosporin producer.</title>
        <authorList>
            <person name="Arens J.C."/>
            <person name="Haltli B."/>
            <person name="Kerr R.G."/>
        </authorList>
    </citation>
    <scope>NUCLEOTIDE SEQUENCE [LARGE SCALE GENOMIC DNA]</scope>
    <source>
        <strain evidence="3 4">MF730-N6</strain>
    </source>
</reference>
<feature type="region of interest" description="Disordered" evidence="1">
    <location>
        <begin position="295"/>
        <end position="327"/>
    </location>
</feature>
<keyword evidence="2" id="KW-0812">Transmembrane</keyword>
<feature type="transmembrane region" description="Helical" evidence="2">
    <location>
        <begin position="138"/>
        <end position="158"/>
    </location>
</feature>
<feature type="transmembrane region" description="Helical" evidence="2">
    <location>
        <begin position="94"/>
        <end position="118"/>
    </location>
</feature>
<evidence type="ECO:0000313" key="4">
    <source>
        <dbReference type="Proteomes" id="UP000032066"/>
    </source>
</evidence>
<name>A0A0D0P0D8_KITGR</name>
<dbReference type="PATRIC" id="fig|2064.6.peg.2819"/>
<feature type="transmembrane region" description="Helical" evidence="2">
    <location>
        <begin position="170"/>
        <end position="187"/>
    </location>
</feature>
<accession>A0A0D0P0D8</accession>
<dbReference type="OrthoDB" id="3866064at2"/>
<keyword evidence="2" id="KW-0472">Membrane</keyword>
<feature type="transmembrane region" description="Helical" evidence="2">
    <location>
        <begin position="12"/>
        <end position="31"/>
    </location>
</feature>
<evidence type="ECO:0000256" key="1">
    <source>
        <dbReference type="SAM" id="MobiDB-lite"/>
    </source>
</evidence>
<evidence type="ECO:0000313" key="3">
    <source>
        <dbReference type="EMBL" id="KIQ65006.1"/>
    </source>
</evidence>
<dbReference type="EMBL" id="JXZB01000002">
    <property type="protein sequence ID" value="KIQ65006.1"/>
    <property type="molecule type" value="Genomic_DNA"/>
</dbReference>
<gene>
    <name evidence="3" type="ORF">TR51_13115</name>
</gene>
<evidence type="ECO:0000256" key="2">
    <source>
        <dbReference type="SAM" id="Phobius"/>
    </source>
</evidence>
<dbReference type="AlphaFoldDB" id="A0A0D0P0D8"/>
<proteinExistence type="predicted"/>
<comment type="caution">
    <text evidence="3">The sequence shown here is derived from an EMBL/GenBank/DDBJ whole genome shotgun (WGS) entry which is preliminary data.</text>
</comment>
<dbReference type="STRING" id="2064.TR51_13115"/>
<organism evidence="3 4">
    <name type="scientific">Kitasatospora griseola</name>
    <name type="common">Streptomyces griseolosporeus</name>
    <dbReference type="NCBI Taxonomy" id="2064"/>
    <lineage>
        <taxon>Bacteria</taxon>
        <taxon>Bacillati</taxon>
        <taxon>Actinomycetota</taxon>
        <taxon>Actinomycetes</taxon>
        <taxon>Kitasatosporales</taxon>
        <taxon>Streptomycetaceae</taxon>
        <taxon>Kitasatospora</taxon>
    </lineage>
</organism>
<sequence>MISAILNGNAGLIPAFLVLALPLGAWAWALAARRGLPRWSIALLAVTLAGELTATLYPTGLGGTQDLSCAWGATLGFTLNGEPVRLNLLMYAPIGLLAVLAFGRPAVVAVGVLALTGVTETVQGLPPFLGRACDGGDLAANALGGLAGVVLGCAVRLVQRRRIRLGGRELAFGSAMAVALGAPVLTLQCMVLEPTVATGMSGATGPQRELASRDAEVLFGPGARVVAVQHELLGPGTNRLVVTLERQGFVLDWPSGLLRAVDGGFLPAETESGPATDQQAREAADRFLAQWAAGRVAPGEPKFDPHGGVGGRRRFTYPAPGGPVHVDVDRTNRVVEFQQD</sequence>
<dbReference type="Proteomes" id="UP000032066">
    <property type="component" value="Unassembled WGS sequence"/>
</dbReference>
<keyword evidence="2" id="KW-1133">Transmembrane helix</keyword>
<dbReference type="RefSeq" id="WP_043910998.1">
    <property type="nucleotide sequence ID" value="NZ_JXZB01000002.1"/>
</dbReference>
<protein>
    <recommendedName>
        <fullName evidence="5">VanZ-like domain-containing protein</fullName>
    </recommendedName>
</protein>
<keyword evidence="4" id="KW-1185">Reference proteome</keyword>